<gene>
    <name evidence="1" type="ORF">KY290_029847</name>
</gene>
<accession>A0ABQ7ULW6</accession>
<evidence type="ECO:0000313" key="1">
    <source>
        <dbReference type="EMBL" id="KAH0750615.1"/>
    </source>
</evidence>
<proteinExistence type="predicted"/>
<protein>
    <submittedName>
        <fullName evidence="1">Uncharacterized protein</fullName>
    </submittedName>
</protein>
<comment type="caution">
    <text evidence="1">The sequence shown here is derived from an EMBL/GenBank/DDBJ whole genome shotgun (WGS) entry which is preliminary data.</text>
</comment>
<organism evidence="1 2">
    <name type="scientific">Solanum tuberosum</name>
    <name type="common">Potato</name>
    <dbReference type="NCBI Taxonomy" id="4113"/>
    <lineage>
        <taxon>Eukaryota</taxon>
        <taxon>Viridiplantae</taxon>
        <taxon>Streptophyta</taxon>
        <taxon>Embryophyta</taxon>
        <taxon>Tracheophyta</taxon>
        <taxon>Spermatophyta</taxon>
        <taxon>Magnoliopsida</taxon>
        <taxon>eudicotyledons</taxon>
        <taxon>Gunneridae</taxon>
        <taxon>Pentapetalae</taxon>
        <taxon>asterids</taxon>
        <taxon>lamiids</taxon>
        <taxon>Solanales</taxon>
        <taxon>Solanaceae</taxon>
        <taxon>Solanoideae</taxon>
        <taxon>Solaneae</taxon>
        <taxon>Solanum</taxon>
    </lineage>
</organism>
<evidence type="ECO:0000313" key="2">
    <source>
        <dbReference type="Proteomes" id="UP000826656"/>
    </source>
</evidence>
<dbReference type="Proteomes" id="UP000826656">
    <property type="component" value="Unassembled WGS sequence"/>
</dbReference>
<name>A0ABQ7ULW6_SOLTU</name>
<sequence>MEAGQPKVRWRLGGSAPILSPGLDMAHDSVRVPRGALYPRRNRSFSSYSTGRIGSNNAGAVSVAVDDSALGNVSILASLVASDEKEASHRY</sequence>
<reference evidence="1 2" key="1">
    <citation type="journal article" date="2021" name="bioRxiv">
        <title>Chromosome-scale and haplotype-resolved genome assembly of a tetraploid potato cultivar.</title>
        <authorList>
            <person name="Sun H."/>
            <person name="Jiao W.-B."/>
            <person name="Krause K."/>
            <person name="Campoy J.A."/>
            <person name="Goel M."/>
            <person name="Folz-Donahue K."/>
            <person name="Kukat C."/>
            <person name="Huettel B."/>
            <person name="Schneeberger K."/>
        </authorList>
    </citation>
    <scope>NUCLEOTIDE SEQUENCE [LARGE SCALE GENOMIC DNA]</scope>
    <source>
        <strain evidence="1">SolTubOtavaFocal</strain>
        <tissue evidence="1">Leaves</tissue>
    </source>
</reference>
<dbReference type="EMBL" id="JAIVGD010000019">
    <property type="protein sequence ID" value="KAH0750615.1"/>
    <property type="molecule type" value="Genomic_DNA"/>
</dbReference>
<keyword evidence="2" id="KW-1185">Reference proteome</keyword>